<sequence>MSAALALVPSTNLHFESVETVNHELSFAVEDGQVQIGIDSLEDFSGVTVYCNATDVDALIRTLQQVRNTL</sequence>
<evidence type="ECO:0000313" key="1">
    <source>
        <dbReference type="EMBL" id="GAA4474186.1"/>
    </source>
</evidence>
<reference evidence="2" key="1">
    <citation type="journal article" date="2019" name="Int. J. Syst. Evol. Microbiol.">
        <title>The Global Catalogue of Microorganisms (GCM) 10K type strain sequencing project: providing services to taxonomists for standard genome sequencing and annotation.</title>
        <authorList>
            <consortium name="The Broad Institute Genomics Platform"/>
            <consortium name="The Broad Institute Genome Sequencing Center for Infectious Disease"/>
            <person name="Wu L."/>
            <person name="Ma J."/>
        </authorList>
    </citation>
    <scope>NUCLEOTIDE SEQUENCE [LARGE SCALE GENOMIC DNA]</scope>
    <source>
        <strain evidence="2">JCM 32206</strain>
    </source>
</reference>
<accession>A0ABP8NUV6</accession>
<dbReference type="Proteomes" id="UP001501183">
    <property type="component" value="Unassembled WGS sequence"/>
</dbReference>
<keyword evidence="2" id="KW-1185">Reference proteome</keyword>
<protein>
    <submittedName>
        <fullName evidence="1">Uncharacterized protein</fullName>
    </submittedName>
</protein>
<dbReference type="EMBL" id="BAABFB010000022">
    <property type="protein sequence ID" value="GAA4474186.1"/>
    <property type="molecule type" value="Genomic_DNA"/>
</dbReference>
<comment type="caution">
    <text evidence="1">The sequence shown here is derived from an EMBL/GenBank/DDBJ whole genome shotgun (WGS) entry which is preliminary data.</text>
</comment>
<name>A0ABP8NUV6_9NOCA</name>
<proteinExistence type="predicted"/>
<evidence type="ECO:0000313" key="2">
    <source>
        <dbReference type="Proteomes" id="UP001501183"/>
    </source>
</evidence>
<gene>
    <name evidence="1" type="ORF">GCM10023094_09310</name>
</gene>
<organism evidence="1 2">
    <name type="scientific">Rhodococcus olei</name>
    <dbReference type="NCBI Taxonomy" id="2161675"/>
    <lineage>
        <taxon>Bacteria</taxon>
        <taxon>Bacillati</taxon>
        <taxon>Actinomycetota</taxon>
        <taxon>Actinomycetes</taxon>
        <taxon>Mycobacteriales</taxon>
        <taxon>Nocardiaceae</taxon>
        <taxon>Rhodococcus</taxon>
    </lineage>
</organism>
<dbReference type="RefSeq" id="WP_345342590.1">
    <property type="nucleotide sequence ID" value="NZ_BAABFB010000022.1"/>
</dbReference>